<comment type="caution">
    <text evidence="3">The sequence shown here is derived from an EMBL/GenBank/DDBJ whole genome shotgun (WGS) entry which is preliminary data.</text>
</comment>
<feature type="coiled-coil region" evidence="1">
    <location>
        <begin position="10"/>
        <end position="37"/>
    </location>
</feature>
<feature type="region of interest" description="Disordered" evidence="2">
    <location>
        <begin position="73"/>
        <end position="134"/>
    </location>
</feature>
<gene>
    <name evidence="3" type="ORF">L596_009508</name>
</gene>
<reference evidence="3 4" key="1">
    <citation type="journal article" date="2015" name="Genome Biol.">
        <title>Comparative genomics of Steinernema reveals deeply conserved gene regulatory networks.</title>
        <authorList>
            <person name="Dillman A.R."/>
            <person name="Macchietto M."/>
            <person name="Porter C.F."/>
            <person name="Rogers A."/>
            <person name="Williams B."/>
            <person name="Antoshechkin I."/>
            <person name="Lee M.M."/>
            <person name="Goodwin Z."/>
            <person name="Lu X."/>
            <person name="Lewis E.E."/>
            <person name="Goodrich-Blair H."/>
            <person name="Stock S.P."/>
            <person name="Adams B.J."/>
            <person name="Sternberg P.W."/>
            <person name="Mortazavi A."/>
        </authorList>
    </citation>
    <scope>NUCLEOTIDE SEQUENCE [LARGE SCALE GENOMIC DNA]</scope>
    <source>
        <strain evidence="3 4">ALL</strain>
    </source>
</reference>
<evidence type="ECO:0000256" key="2">
    <source>
        <dbReference type="SAM" id="MobiDB-lite"/>
    </source>
</evidence>
<evidence type="ECO:0008006" key="5">
    <source>
        <dbReference type="Google" id="ProtNLM"/>
    </source>
</evidence>
<feature type="compositionally biased region" description="Polar residues" evidence="2">
    <location>
        <begin position="73"/>
        <end position="100"/>
    </location>
</feature>
<protein>
    <recommendedName>
        <fullName evidence="5">MIF4G domain-containing protein</fullName>
    </recommendedName>
</protein>
<organism evidence="3 4">
    <name type="scientific">Steinernema carpocapsae</name>
    <name type="common">Entomopathogenic nematode</name>
    <dbReference type="NCBI Taxonomy" id="34508"/>
    <lineage>
        <taxon>Eukaryota</taxon>
        <taxon>Metazoa</taxon>
        <taxon>Ecdysozoa</taxon>
        <taxon>Nematoda</taxon>
        <taxon>Chromadorea</taxon>
        <taxon>Rhabditida</taxon>
        <taxon>Tylenchina</taxon>
        <taxon>Panagrolaimomorpha</taxon>
        <taxon>Strongyloidoidea</taxon>
        <taxon>Steinernematidae</taxon>
        <taxon>Steinernema</taxon>
    </lineage>
</organism>
<dbReference type="SUPFAM" id="SSF48371">
    <property type="entry name" value="ARM repeat"/>
    <property type="match status" value="1"/>
</dbReference>
<dbReference type="EMBL" id="AZBU02000002">
    <property type="protein sequence ID" value="TKR95323.1"/>
    <property type="molecule type" value="Genomic_DNA"/>
</dbReference>
<dbReference type="Proteomes" id="UP000298663">
    <property type="component" value="Unassembled WGS sequence"/>
</dbReference>
<dbReference type="Gene3D" id="1.25.40.180">
    <property type="match status" value="1"/>
</dbReference>
<feature type="compositionally biased region" description="Basic and acidic residues" evidence="2">
    <location>
        <begin position="105"/>
        <end position="122"/>
    </location>
</feature>
<name>A0A4U5PG30_STECR</name>
<reference evidence="3 4" key="2">
    <citation type="journal article" date="2019" name="G3 (Bethesda)">
        <title>Hybrid Assembly of the Genome of the Entomopathogenic Nematode Steinernema carpocapsae Identifies the X-Chromosome.</title>
        <authorList>
            <person name="Serra L."/>
            <person name="Macchietto M."/>
            <person name="Macias-Munoz A."/>
            <person name="McGill C.J."/>
            <person name="Rodriguez I.M."/>
            <person name="Rodriguez B."/>
            <person name="Murad R."/>
            <person name="Mortazavi A."/>
        </authorList>
    </citation>
    <scope>NUCLEOTIDE SEQUENCE [LARGE SCALE GENOMIC DNA]</scope>
    <source>
        <strain evidence="3 4">ALL</strain>
    </source>
</reference>
<dbReference type="InterPro" id="IPR016024">
    <property type="entry name" value="ARM-type_fold"/>
</dbReference>
<keyword evidence="4" id="KW-1185">Reference proteome</keyword>
<keyword evidence="1" id="KW-0175">Coiled coil</keyword>
<proteinExistence type="predicted"/>
<accession>A0A4U5PG30</accession>
<evidence type="ECO:0000256" key="1">
    <source>
        <dbReference type="SAM" id="Coils"/>
    </source>
</evidence>
<evidence type="ECO:0000313" key="4">
    <source>
        <dbReference type="Proteomes" id="UP000298663"/>
    </source>
</evidence>
<evidence type="ECO:0000313" key="3">
    <source>
        <dbReference type="EMBL" id="TKR95323.1"/>
    </source>
</evidence>
<sequence>MTLGPGQSLAEHLLDAIERLTKQMNVMESRITVLEMQTLDNQQTVAKMQDACMETVDKLIKYVEVMSRNAAKSSPSLKALESQSNLCESRPSSSRISNEISPHVKAVDVETSEELKPRKNEYGRPAPTYPPLAPAKKWTREGLRKKSSFEQRIGKLRLFLNKVHSSSFPAILSDFDVVDYVKTHRLTDVLVNSILERAMRELRVNHKIYANLLLHLFHDPQIGSKSFAEFCGACEEATKSAFIDPRFHSADFELIWPRNLYEQMDAWKQGQKQRAACFILFVAELCRSGLIKEIEIWKLARLLPSSQEVEKYNNSISMRFVLKWLLDQTTT</sequence>
<dbReference type="AlphaFoldDB" id="A0A4U5PG30"/>